<dbReference type="EMBL" id="JACHLP010000002">
    <property type="protein sequence ID" value="MBB4842512.1"/>
    <property type="molecule type" value="Genomic_DNA"/>
</dbReference>
<evidence type="ECO:0000256" key="2">
    <source>
        <dbReference type="ARBA" id="ARBA00022729"/>
    </source>
</evidence>
<comment type="subcellular location">
    <subcellularLocation>
        <location evidence="1">Cell outer membrane</location>
    </subcellularLocation>
</comment>
<dbReference type="Pfam" id="PF13505">
    <property type="entry name" value="OMP_b-brl"/>
    <property type="match status" value="1"/>
</dbReference>
<evidence type="ECO:0000313" key="6">
    <source>
        <dbReference type="Proteomes" id="UP000562027"/>
    </source>
</evidence>
<evidence type="ECO:0000256" key="3">
    <source>
        <dbReference type="SAM" id="SignalP"/>
    </source>
</evidence>
<feature type="signal peptide" evidence="3">
    <location>
        <begin position="1"/>
        <end position="25"/>
    </location>
</feature>
<dbReference type="AlphaFoldDB" id="A0A840L745"/>
<evidence type="ECO:0000259" key="4">
    <source>
        <dbReference type="Pfam" id="PF13505"/>
    </source>
</evidence>
<dbReference type="Proteomes" id="UP000562027">
    <property type="component" value="Unassembled WGS sequence"/>
</dbReference>
<dbReference type="RefSeq" id="WP_184296892.1">
    <property type="nucleotide sequence ID" value="NZ_JACHLP010000002.1"/>
</dbReference>
<comment type="caution">
    <text evidence="5">The sequence shown here is derived from an EMBL/GenBank/DDBJ whole genome shotgun (WGS) entry which is preliminary data.</text>
</comment>
<sequence length="181" mass="19427">MSVKSSFKKHALALCLLACAASAWAAEPKDAGGIYLGASLGRASGSASEYKTGTSLSLGFGAGYRFNENFAVEAFSRSLSFELLANALNNNPGYYPEDHLGLALLAGLPVNDSFSVYARLGTGRTRMSTGTTIKPDYKLSETSAGLGLAYAFTPRFAGKLEYLRFTRNEVNLLTFGLEYRF</sequence>
<name>A0A840L745_9BURK</name>
<accession>A0A840L745</accession>
<dbReference type="InterPro" id="IPR027385">
    <property type="entry name" value="Beta-barrel_OMP"/>
</dbReference>
<organism evidence="5 6">
    <name type="scientific">Roseateles oligotrophus</name>
    <dbReference type="NCBI Taxonomy" id="1769250"/>
    <lineage>
        <taxon>Bacteria</taxon>
        <taxon>Pseudomonadati</taxon>
        <taxon>Pseudomonadota</taxon>
        <taxon>Betaproteobacteria</taxon>
        <taxon>Burkholderiales</taxon>
        <taxon>Sphaerotilaceae</taxon>
        <taxon>Roseateles</taxon>
    </lineage>
</organism>
<protein>
    <submittedName>
        <fullName evidence="5">Opacity protein-like surface antigen</fullName>
    </submittedName>
</protein>
<feature type="chain" id="PRO_5032757853" evidence="3">
    <location>
        <begin position="26"/>
        <end position="181"/>
    </location>
</feature>
<dbReference type="SUPFAM" id="SSF56925">
    <property type="entry name" value="OMPA-like"/>
    <property type="match status" value="1"/>
</dbReference>
<reference evidence="5 6" key="1">
    <citation type="submission" date="2020-08" db="EMBL/GenBank/DDBJ databases">
        <title>Functional genomics of gut bacteria from endangered species of beetles.</title>
        <authorList>
            <person name="Carlos-Shanley C."/>
        </authorList>
    </citation>
    <scope>NUCLEOTIDE SEQUENCE [LARGE SCALE GENOMIC DNA]</scope>
    <source>
        <strain evidence="5 6">S00239</strain>
    </source>
</reference>
<dbReference type="GO" id="GO:0009279">
    <property type="term" value="C:cell outer membrane"/>
    <property type="evidence" value="ECO:0007669"/>
    <property type="project" value="UniProtKB-SubCell"/>
</dbReference>
<evidence type="ECO:0000313" key="5">
    <source>
        <dbReference type="EMBL" id="MBB4842512.1"/>
    </source>
</evidence>
<proteinExistence type="predicted"/>
<dbReference type="Gene3D" id="2.40.160.20">
    <property type="match status" value="1"/>
</dbReference>
<keyword evidence="2 3" id="KW-0732">Signal</keyword>
<dbReference type="InterPro" id="IPR011250">
    <property type="entry name" value="OMP/PagP_B-barrel"/>
</dbReference>
<evidence type="ECO:0000256" key="1">
    <source>
        <dbReference type="ARBA" id="ARBA00004442"/>
    </source>
</evidence>
<keyword evidence="6" id="KW-1185">Reference proteome</keyword>
<feature type="domain" description="Outer membrane protein beta-barrel" evidence="4">
    <location>
        <begin position="11"/>
        <end position="181"/>
    </location>
</feature>
<gene>
    <name evidence="5" type="ORF">HNP55_001027</name>
</gene>